<evidence type="ECO:0000259" key="4">
    <source>
        <dbReference type="PROSITE" id="PS01180"/>
    </source>
</evidence>
<dbReference type="PANTHER" id="PTHR24251">
    <property type="entry name" value="OVOCHYMASE-RELATED"/>
    <property type="match status" value="1"/>
</dbReference>
<feature type="non-terminal residue" evidence="5">
    <location>
        <position position="134"/>
    </location>
</feature>
<accession>A0A161M555</accession>
<keyword evidence="2" id="KW-1015">Disulfide bond</keyword>
<evidence type="ECO:0000256" key="1">
    <source>
        <dbReference type="ARBA" id="ARBA00022737"/>
    </source>
</evidence>
<protein>
    <submittedName>
        <fullName evidence="5">Cubilin-like protein</fullName>
    </submittedName>
</protein>
<comment type="caution">
    <text evidence="3">Lacks conserved residue(s) required for the propagation of feature annotation.</text>
</comment>
<dbReference type="AlphaFoldDB" id="A0A161M555"/>
<dbReference type="PANTHER" id="PTHR24251:SF30">
    <property type="entry name" value="MEMBRANE FRIZZLED-RELATED PROTEIN"/>
    <property type="match status" value="1"/>
</dbReference>
<evidence type="ECO:0000256" key="2">
    <source>
        <dbReference type="ARBA" id="ARBA00023157"/>
    </source>
</evidence>
<dbReference type="InterPro" id="IPR000859">
    <property type="entry name" value="CUB_dom"/>
</dbReference>
<dbReference type="SUPFAM" id="SSF49854">
    <property type="entry name" value="Spermadhesin, CUB domain"/>
    <property type="match status" value="1"/>
</dbReference>
<dbReference type="Pfam" id="PF00431">
    <property type="entry name" value="CUB"/>
    <property type="match status" value="1"/>
</dbReference>
<reference evidence="5" key="2">
    <citation type="journal article" date="2017" name="J. Med. Entomol.">
        <title>Transcriptome Analysis of the Triatoma infestans (Hemiptera: Reduviidae) Integument.</title>
        <authorList>
            <person name="Calderon-Fernandez G.M."/>
            <person name="Moriconi D.E."/>
            <person name="Dulbecco A.B."/>
            <person name="Juarez M.P."/>
        </authorList>
    </citation>
    <scope>NUCLEOTIDE SEQUENCE</scope>
    <source>
        <strain evidence="5">Int1</strain>
        <tissue evidence="5">Integument</tissue>
    </source>
</reference>
<feature type="domain" description="CUB" evidence="4">
    <location>
        <begin position="20"/>
        <end position="128"/>
    </location>
</feature>
<dbReference type="Gene3D" id="2.60.120.290">
    <property type="entry name" value="Spermadhesin, CUB domain"/>
    <property type="match status" value="1"/>
</dbReference>
<sequence>LMLNLVFMATYVTFDSRKACGGNYFANVGSIKSPNYPNGYPDNLNCVWIITVPNGRQIKLNVEKFSTRCRQDFLEIRNGGYESSPLIKRYCGTAIDTEITSMSNQIYIKFVSDSTFNSKGFLIKWDSSLRGCGG</sequence>
<dbReference type="EMBL" id="GEMB01005094">
    <property type="protein sequence ID" value="JAR98213.1"/>
    <property type="molecule type" value="Transcribed_RNA"/>
</dbReference>
<evidence type="ECO:0000256" key="3">
    <source>
        <dbReference type="PROSITE-ProRule" id="PRU00059"/>
    </source>
</evidence>
<dbReference type="PROSITE" id="PS01180">
    <property type="entry name" value="CUB"/>
    <property type="match status" value="1"/>
</dbReference>
<keyword evidence="1" id="KW-0677">Repeat</keyword>
<feature type="non-terminal residue" evidence="5">
    <location>
        <position position="1"/>
    </location>
</feature>
<name>A0A161M555_TRIIF</name>
<dbReference type="FunFam" id="2.60.120.290:FF:000013">
    <property type="entry name" value="Membrane frizzled-related protein"/>
    <property type="match status" value="1"/>
</dbReference>
<dbReference type="InterPro" id="IPR035914">
    <property type="entry name" value="Sperma_CUB_dom_sf"/>
</dbReference>
<organism evidence="5">
    <name type="scientific">Triatoma infestans</name>
    <name type="common">Assassin bug</name>
    <dbReference type="NCBI Taxonomy" id="30076"/>
    <lineage>
        <taxon>Eukaryota</taxon>
        <taxon>Metazoa</taxon>
        <taxon>Ecdysozoa</taxon>
        <taxon>Arthropoda</taxon>
        <taxon>Hexapoda</taxon>
        <taxon>Insecta</taxon>
        <taxon>Pterygota</taxon>
        <taxon>Neoptera</taxon>
        <taxon>Paraneoptera</taxon>
        <taxon>Hemiptera</taxon>
        <taxon>Heteroptera</taxon>
        <taxon>Panheteroptera</taxon>
        <taxon>Cimicomorpha</taxon>
        <taxon>Reduviidae</taxon>
        <taxon>Triatominae</taxon>
        <taxon>Triatoma</taxon>
    </lineage>
</organism>
<dbReference type="SMART" id="SM00042">
    <property type="entry name" value="CUB"/>
    <property type="match status" value="1"/>
</dbReference>
<reference evidence="5" key="1">
    <citation type="submission" date="2016-04" db="EMBL/GenBank/DDBJ databases">
        <authorList>
            <person name="Calderon-Fernandez G.M.Sr."/>
        </authorList>
    </citation>
    <scope>NUCLEOTIDE SEQUENCE</scope>
    <source>
        <strain evidence="5">Int1</strain>
        <tissue evidence="5">Integument</tissue>
    </source>
</reference>
<proteinExistence type="predicted"/>
<dbReference type="CDD" id="cd00041">
    <property type="entry name" value="CUB"/>
    <property type="match status" value="1"/>
</dbReference>
<evidence type="ECO:0000313" key="5">
    <source>
        <dbReference type="EMBL" id="JAR98213.1"/>
    </source>
</evidence>